<evidence type="ECO:0000256" key="7">
    <source>
        <dbReference type="SAM" id="Phobius"/>
    </source>
</evidence>
<accession>A0A7X1FUM6</accession>
<dbReference type="Gene3D" id="3.90.550.10">
    <property type="entry name" value="Spore Coat Polysaccharide Biosynthesis Protein SpsA, Chain A"/>
    <property type="match status" value="1"/>
</dbReference>
<dbReference type="GO" id="GO:0016757">
    <property type="term" value="F:glycosyltransferase activity"/>
    <property type="evidence" value="ECO:0007669"/>
    <property type="project" value="UniProtKB-KW"/>
</dbReference>
<feature type="transmembrane region" description="Helical" evidence="7">
    <location>
        <begin position="390"/>
        <end position="409"/>
    </location>
</feature>
<dbReference type="GO" id="GO:0016020">
    <property type="term" value="C:membrane"/>
    <property type="evidence" value="ECO:0007669"/>
    <property type="project" value="UniProtKB-SubCell"/>
</dbReference>
<evidence type="ECO:0000256" key="4">
    <source>
        <dbReference type="ARBA" id="ARBA00022692"/>
    </source>
</evidence>
<keyword evidence="4 7" id="KW-0812">Transmembrane</keyword>
<dbReference type="PANTHER" id="PTHR43867">
    <property type="entry name" value="CELLULOSE SYNTHASE CATALYTIC SUBUNIT A [UDP-FORMING]"/>
    <property type="match status" value="1"/>
</dbReference>
<evidence type="ECO:0000256" key="3">
    <source>
        <dbReference type="ARBA" id="ARBA00022679"/>
    </source>
</evidence>
<keyword evidence="6 7" id="KW-0472">Membrane</keyword>
<evidence type="ECO:0000313" key="8">
    <source>
        <dbReference type="EMBL" id="MBC2667281.1"/>
    </source>
</evidence>
<comment type="subcellular location">
    <subcellularLocation>
        <location evidence="1">Membrane</location>
        <topology evidence="1">Multi-pass membrane protein</topology>
    </subcellularLocation>
</comment>
<dbReference type="InterPro" id="IPR029044">
    <property type="entry name" value="Nucleotide-diphossugar_trans"/>
</dbReference>
<evidence type="ECO:0000256" key="2">
    <source>
        <dbReference type="ARBA" id="ARBA00022676"/>
    </source>
</evidence>
<dbReference type="PANTHER" id="PTHR43867:SF2">
    <property type="entry name" value="CELLULOSE SYNTHASE CATALYTIC SUBUNIT A [UDP-FORMING]"/>
    <property type="match status" value="1"/>
</dbReference>
<proteinExistence type="predicted"/>
<sequence length="476" mass="52689">MTPLQWLQVVQYELMLFAGFWFVIGMADELAIDVAWIWLLLRGRVRSAWLKEDVSSRPLTGVAAVFIPAWREAGVIGATISHALGAWGHAELRLYIGCYRNDPDTIAAAMKAAASDRRVRLVIHDRNGPTTKADCLNRLYGALTEDELRSGQRARFVVLHDAEDMVHPAALVVMDAALDGAGFVQLPVRPETMPQSPWVSGHYADEFTESHAKAMVVRDAIGAALPAAGVGCAISREILHELAEARKAELERSEGPSRNRRAGPFAPECLTEDYELGWRIARSGRRGRFLRLRDQDGQLIATRSYFPDTLGEAVRQKTRWVHGIAFQSWDRLGWWGRTADLWMALRDRRGPLVALVLFTAYLLVVIGTALGAAEGARLITPLASPPEVRMLMTLCLAGLAWRLLLRFVFTAREYGISEGLRAVLRIPVANVIAIIAGRRALLAYLRSLNGTAVTWEKTEHRGHPALASLAAREARA</sequence>
<protein>
    <submittedName>
        <fullName evidence="8">Glycosyl transferase family protein</fullName>
    </submittedName>
</protein>
<keyword evidence="9" id="KW-1185">Reference proteome</keyword>
<dbReference type="InterPro" id="IPR050321">
    <property type="entry name" value="Glycosyltr_2/OpgH_subfam"/>
</dbReference>
<feature type="transmembrane region" description="Helical" evidence="7">
    <location>
        <begin position="20"/>
        <end position="41"/>
    </location>
</feature>
<dbReference type="NCBIfam" id="NF011307">
    <property type="entry name" value="PRK14716.1-5"/>
    <property type="match status" value="1"/>
</dbReference>
<evidence type="ECO:0000256" key="6">
    <source>
        <dbReference type="ARBA" id="ARBA00023136"/>
    </source>
</evidence>
<feature type="transmembrane region" description="Helical" evidence="7">
    <location>
        <begin position="352"/>
        <end position="370"/>
    </location>
</feature>
<dbReference type="AlphaFoldDB" id="A0A7X1FUM6"/>
<name>A0A7X1FUM6_9SPHN</name>
<evidence type="ECO:0000256" key="5">
    <source>
        <dbReference type="ARBA" id="ARBA00022989"/>
    </source>
</evidence>
<organism evidence="8 9">
    <name type="scientific">Novosphingobium flavum</name>
    <dbReference type="NCBI Taxonomy" id="1778672"/>
    <lineage>
        <taxon>Bacteria</taxon>
        <taxon>Pseudomonadati</taxon>
        <taxon>Pseudomonadota</taxon>
        <taxon>Alphaproteobacteria</taxon>
        <taxon>Sphingomonadales</taxon>
        <taxon>Sphingomonadaceae</taxon>
        <taxon>Novosphingobium</taxon>
    </lineage>
</organism>
<keyword evidence="5 7" id="KW-1133">Transmembrane helix</keyword>
<evidence type="ECO:0000256" key="1">
    <source>
        <dbReference type="ARBA" id="ARBA00004141"/>
    </source>
</evidence>
<dbReference type="SUPFAM" id="SSF53448">
    <property type="entry name" value="Nucleotide-diphospho-sugar transferases"/>
    <property type="match status" value="1"/>
</dbReference>
<evidence type="ECO:0000313" key="9">
    <source>
        <dbReference type="Proteomes" id="UP000566813"/>
    </source>
</evidence>
<keyword evidence="2" id="KW-0328">Glycosyltransferase</keyword>
<dbReference type="EMBL" id="JACLAW010000016">
    <property type="protein sequence ID" value="MBC2667281.1"/>
    <property type="molecule type" value="Genomic_DNA"/>
</dbReference>
<keyword evidence="3 8" id="KW-0808">Transferase</keyword>
<reference evidence="8 9" key="1">
    <citation type="submission" date="2020-08" db="EMBL/GenBank/DDBJ databases">
        <title>The genome sequence of type strain Novosphingobium flavum NBRC 111647.</title>
        <authorList>
            <person name="Liu Y."/>
        </authorList>
    </citation>
    <scope>NUCLEOTIDE SEQUENCE [LARGE SCALE GENOMIC DNA]</scope>
    <source>
        <strain evidence="8 9">NBRC 111647</strain>
    </source>
</reference>
<dbReference type="Proteomes" id="UP000566813">
    <property type="component" value="Unassembled WGS sequence"/>
</dbReference>
<gene>
    <name evidence="8" type="ORF">H7F51_17320</name>
</gene>
<dbReference type="Pfam" id="PF13641">
    <property type="entry name" value="Glyco_tranf_2_3"/>
    <property type="match status" value="1"/>
</dbReference>
<comment type="caution">
    <text evidence="8">The sequence shown here is derived from an EMBL/GenBank/DDBJ whole genome shotgun (WGS) entry which is preliminary data.</text>
</comment>